<feature type="domain" description="PAS" evidence="2">
    <location>
        <begin position="112"/>
        <end position="162"/>
    </location>
</feature>
<dbReference type="OrthoDB" id="9824644at2"/>
<dbReference type="Gene3D" id="3.30.450.20">
    <property type="entry name" value="PAS domain"/>
    <property type="match status" value="1"/>
</dbReference>
<dbReference type="PROSITE" id="PS50112">
    <property type="entry name" value="PAS"/>
    <property type="match status" value="1"/>
</dbReference>
<keyword evidence="1" id="KW-0472">Membrane</keyword>
<dbReference type="Pfam" id="PF13188">
    <property type="entry name" value="PAS_8"/>
    <property type="match status" value="1"/>
</dbReference>
<dbReference type="AlphaFoldDB" id="F2JU57"/>
<dbReference type="EMBL" id="CP002583">
    <property type="protein sequence ID" value="ADZ91569.1"/>
    <property type="molecule type" value="Genomic_DNA"/>
</dbReference>
<keyword evidence="1" id="KW-1133">Transmembrane helix</keyword>
<dbReference type="Proteomes" id="UP000001062">
    <property type="component" value="Chromosome"/>
</dbReference>
<keyword evidence="4" id="KW-1185">Reference proteome</keyword>
<evidence type="ECO:0000259" key="2">
    <source>
        <dbReference type="PROSITE" id="PS50112"/>
    </source>
</evidence>
<gene>
    <name evidence="3" type="ordered locus">Marme_2328</name>
</gene>
<evidence type="ECO:0000256" key="1">
    <source>
        <dbReference type="SAM" id="Phobius"/>
    </source>
</evidence>
<sequence length="258" mass="29341" precursor="true">MKNNGLCVVVLSSFVGFSSSTLLFKGLSSEYGVLALALLIFSFIGLVVCIIRRKKELKELHSVDNDSAMPTRNMFDGIEMLQRFSRKVGSLTRQRDEARRSHKHAEKGRQFAEQILEAVLNNHQIAALLIDRNGKIIEANDSVLTIVGSRREKVIHRNVEFLTCFPFLRDIYKRNWLAELSANGPAILGRSHEGIIYSHNGGISLRCDWEMKEITLDNQRMYLAFIQPSIGQVVKKRFTLVKSSYEPRAKRRPPAQPL</sequence>
<feature type="transmembrane region" description="Helical" evidence="1">
    <location>
        <begin position="31"/>
        <end position="51"/>
    </location>
</feature>
<evidence type="ECO:0000313" key="3">
    <source>
        <dbReference type="EMBL" id="ADZ91569.1"/>
    </source>
</evidence>
<name>F2JU57_MARM1</name>
<dbReference type="InterPro" id="IPR000014">
    <property type="entry name" value="PAS"/>
</dbReference>
<organism evidence="3 4">
    <name type="scientific">Marinomonas mediterranea (strain ATCC 700492 / JCM 21426 / NBRC 103028 / MMB-1)</name>
    <dbReference type="NCBI Taxonomy" id="717774"/>
    <lineage>
        <taxon>Bacteria</taxon>
        <taxon>Pseudomonadati</taxon>
        <taxon>Pseudomonadota</taxon>
        <taxon>Gammaproteobacteria</taxon>
        <taxon>Oceanospirillales</taxon>
        <taxon>Oceanospirillaceae</taxon>
        <taxon>Marinomonas</taxon>
    </lineage>
</organism>
<keyword evidence="1" id="KW-0812">Transmembrane</keyword>
<dbReference type="NCBIfam" id="TIGR00229">
    <property type="entry name" value="sensory_box"/>
    <property type="match status" value="1"/>
</dbReference>
<protein>
    <submittedName>
        <fullName evidence="3">PAS fold domain protein</fullName>
    </submittedName>
</protein>
<evidence type="ECO:0000313" key="4">
    <source>
        <dbReference type="Proteomes" id="UP000001062"/>
    </source>
</evidence>
<proteinExistence type="predicted"/>
<reference evidence="3 4" key="1">
    <citation type="journal article" date="2012" name="Stand. Genomic Sci.">
        <title>Complete genome sequence of the melanogenic marine bacterium Marinomonas mediterranea type strain (MMB-1(T)).</title>
        <authorList>
            <person name="Lucas-Elio P."/>
            <person name="Goodwin L."/>
            <person name="Woyke T."/>
            <person name="Pitluck S."/>
            <person name="Nolan M."/>
            <person name="Kyrpides N.C."/>
            <person name="Detter J.C."/>
            <person name="Copeland A."/>
            <person name="Teshima H."/>
            <person name="Bruce D."/>
            <person name="Detter C."/>
            <person name="Tapia R."/>
            <person name="Han S."/>
            <person name="Land M.L."/>
            <person name="Ivanova N."/>
            <person name="Mikhailova N."/>
            <person name="Johnston A.W."/>
            <person name="Sanchez-Amat A."/>
        </authorList>
    </citation>
    <scope>NUCLEOTIDE SEQUENCE [LARGE SCALE GENOMIC DNA]</scope>
    <source>
        <strain evidence="4">ATCC 700492 / JCM 21426 / NBRC 103028 / MMB-1</strain>
    </source>
</reference>
<dbReference type="RefSeq" id="WP_013661474.1">
    <property type="nucleotide sequence ID" value="NC_015276.1"/>
</dbReference>
<dbReference type="HOGENOM" id="CLU_1076906_0_0_6"/>
<accession>F2JU57</accession>
<dbReference type="InterPro" id="IPR035965">
    <property type="entry name" value="PAS-like_dom_sf"/>
</dbReference>
<dbReference type="PATRIC" id="fig|717774.3.peg.2400"/>
<dbReference type="KEGG" id="mme:Marme_2328"/>
<dbReference type="SUPFAM" id="SSF55785">
    <property type="entry name" value="PYP-like sensor domain (PAS domain)"/>
    <property type="match status" value="1"/>
</dbReference>